<sequence>MINIDIILELDEIEIYIKSRNLLSQYKKAKSKILSWDLKSVLFKKREPKTLNVYQFRINDKYRAFWFFDKNNSKIFKIIEISDHQD</sequence>
<comment type="caution">
    <text evidence="1">The sequence shown here is derived from an EMBL/GenBank/DDBJ whole genome shotgun (WGS) entry which is preliminary data.</text>
</comment>
<dbReference type="EMBL" id="AMFJ01021664">
    <property type="protein sequence ID" value="EKD65867.1"/>
    <property type="molecule type" value="Genomic_DNA"/>
</dbReference>
<organism evidence="1">
    <name type="scientific">uncultured bacterium</name>
    <name type="common">gcode 4</name>
    <dbReference type="NCBI Taxonomy" id="1234023"/>
    <lineage>
        <taxon>Bacteria</taxon>
        <taxon>environmental samples</taxon>
    </lineage>
</organism>
<accession>K2AVG1</accession>
<protein>
    <submittedName>
        <fullName evidence="1">Uncharacterized protein</fullName>
    </submittedName>
</protein>
<name>K2AVG1_9BACT</name>
<gene>
    <name evidence="1" type="ORF">ACD_49C00078G0006</name>
</gene>
<evidence type="ECO:0000313" key="1">
    <source>
        <dbReference type="EMBL" id="EKD65867.1"/>
    </source>
</evidence>
<reference evidence="1" key="1">
    <citation type="journal article" date="2012" name="Science">
        <title>Fermentation, hydrogen, and sulfur metabolism in multiple uncultivated bacterial phyla.</title>
        <authorList>
            <person name="Wrighton K.C."/>
            <person name="Thomas B.C."/>
            <person name="Sharon I."/>
            <person name="Miller C.S."/>
            <person name="Castelle C.J."/>
            <person name="VerBerkmoes N.C."/>
            <person name="Wilkins M.J."/>
            <person name="Hettich R.L."/>
            <person name="Lipton M.S."/>
            <person name="Williams K.H."/>
            <person name="Long P.E."/>
            <person name="Banfield J.F."/>
        </authorList>
    </citation>
    <scope>NUCLEOTIDE SEQUENCE [LARGE SCALE GENOMIC DNA]</scope>
</reference>
<proteinExistence type="predicted"/>
<dbReference type="AlphaFoldDB" id="K2AVG1"/>